<evidence type="ECO:0000313" key="2">
    <source>
        <dbReference type="EMBL" id="ODQ59874.1"/>
    </source>
</evidence>
<sequence length="391" mass="43170">MILLDHERLGCEQCIRGHRAADCQHLAKYLISIKGRGRPAAKDESIRFRVSPHPRVIKTTWEAIESKNGRGKSGTRKFCYHLDPGTPVELYKVKLGKGFKVIGPVTDFTYHSSFRVKSNADGTTENVGSSSSQMSQARVPQLPYLQPTATSSTVPSFPAHLATQYNGFHRPIPVKQESISPPTVPNPQAAAASQAVALSPSDPNYLVPPTPAPSPVNGMISRESSRVMDEMFEIDSRPSVSSMSSNSTSHSDLVLNSLQQHHQAQQQLQQPLTTEELNILQLNGLFDHEAAFKAFQADNSIQCDQPIHFQQQEQPQYEPQATSSANSSLTFQLDASTSVEPLNGEQTIENETSNNGLLNSEYFFQHFVADSNEPQWPSNFVRGSNDGYSKF</sequence>
<feature type="domain" description="Copper-fist" evidence="1">
    <location>
        <begin position="1"/>
        <end position="40"/>
    </location>
</feature>
<dbReference type="InterPro" id="IPR001083">
    <property type="entry name" value="Cu_fist_DNA-bd_dom"/>
</dbReference>
<proteinExistence type="predicted"/>
<gene>
    <name evidence="2" type="ORF">WICANDRAFT_78507</name>
</gene>
<dbReference type="PRINTS" id="PR00617">
    <property type="entry name" value="COPPERFIST"/>
</dbReference>
<name>A0A1E3P3U3_WICAA</name>
<dbReference type="EMBL" id="KV454210">
    <property type="protein sequence ID" value="ODQ59874.1"/>
    <property type="molecule type" value="Genomic_DNA"/>
</dbReference>
<dbReference type="OrthoDB" id="3981116at2759"/>
<reference evidence="2 3" key="1">
    <citation type="journal article" date="2016" name="Proc. Natl. Acad. Sci. U.S.A.">
        <title>Comparative genomics of biotechnologically important yeasts.</title>
        <authorList>
            <person name="Riley R."/>
            <person name="Haridas S."/>
            <person name="Wolfe K.H."/>
            <person name="Lopes M.R."/>
            <person name="Hittinger C.T."/>
            <person name="Goeker M."/>
            <person name="Salamov A.A."/>
            <person name="Wisecaver J.H."/>
            <person name="Long T.M."/>
            <person name="Calvey C.H."/>
            <person name="Aerts A.L."/>
            <person name="Barry K.W."/>
            <person name="Choi C."/>
            <person name="Clum A."/>
            <person name="Coughlan A.Y."/>
            <person name="Deshpande S."/>
            <person name="Douglass A.P."/>
            <person name="Hanson S.J."/>
            <person name="Klenk H.-P."/>
            <person name="LaButti K.M."/>
            <person name="Lapidus A."/>
            <person name="Lindquist E.A."/>
            <person name="Lipzen A.M."/>
            <person name="Meier-Kolthoff J.P."/>
            <person name="Ohm R.A."/>
            <person name="Otillar R.P."/>
            <person name="Pangilinan J.L."/>
            <person name="Peng Y."/>
            <person name="Rokas A."/>
            <person name="Rosa C.A."/>
            <person name="Scheuner C."/>
            <person name="Sibirny A.A."/>
            <person name="Slot J.C."/>
            <person name="Stielow J.B."/>
            <person name="Sun H."/>
            <person name="Kurtzman C.P."/>
            <person name="Blackwell M."/>
            <person name="Grigoriev I.V."/>
            <person name="Jeffries T.W."/>
        </authorList>
    </citation>
    <scope>NUCLEOTIDE SEQUENCE [LARGE SCALE GENOMIC DNA]</scope>
    <source>
        <strain evidence="3">ATCC 58044 / CBS 1984 / NCYC 433 / NRRL Y-366-8</strain>
    </source>
</reference>
<dbReference type="RefSeq" id="XP_019039081.1">
    <property type="nucleotide sequence ID" value="XM_019184737.1"/>
</dbReference>
<dbReference type="SUPFAM" id="SSF57879">
    <property type="entry name" value="Zinc domain conserved in yeast copper-regulated transcription factors"/>
    <property type="match status" value="1"/>
</dbReference>
<evidence type="ECO:0000259" key="1">
    <source>
        <dbReference type="PROSITE" id="PS50073"/>
    </source>
</evidence>
<dbReference type="Gene3D" id="3.90.430.10">
    <property type="entry name" value="Copper fist DNA-binding domain"/>
    <property type="match status" value="1"/>
</dbReference>
<dbReference type="Pfam" id="PF00649">
    <property type="entry name" value="Copper-fist"/>
    <property type="match status" value="1"/>
</dbReference>
<evidence type="ECO:0000313" key="3">
    <source>
        <dbReference type="Proteomes" id="UP000094112"/>
    </source>
</evidence>
<dbReference type="GeneID" id="30201983"/>
<dbReference type="GO" id="GO:0003677">
    <property type="term" value="F:DNA binding"/>
    <property type="evidence" value="ECO:0007669"/>
    <property type="project" value="InterPro"/>
</dbReference>
<protein>
    <recommendedName>
        <fullName evidence="1">Copper-fist domain-containing protein</fullName>
    </recommendedName>
</protein>
<dbReference type="GO" id="GO:0003700">
    <property type="term" value="F:DNA-binding transcription factor activity"/>
    <property type="evidence" value="ECO:0007669"/>
    <property type="project" value="InterPro"/>
</dbReference>
<dbReference type="SMART" id="SM01090">
    <property type="entry name" value="Copper-fist"/>
    <property type="match status" value="1"/>
</dbReference>
<organism evidence="2 3">
    <name type="scientific">Wickerhamomyces anomalus (strain ATCC 58044 / CBS 1984 / NCYC 433 / NRRL Y-366-8)</name>
    <name type="common">Yeast</name>
    <name type="synonym">Hansenula anomala</name>
    <dbReference type="NCBI Taxonomy" id="683960"/>
    <lineage>
        <taxon>Eukaryota</taxon>
        <taxon>Fungi</taxon>
        <taxon>Dikarya</taxon>
        <taxon>Ascomycota</taxon>
        <taxon>Saccharomycotina</taxon>
        <taxon>Saccharomycetes</taxon>
        <taxon>Phaffomycetales</taxon>
        <taxon>Wickerhamomycetaceae</taxon>
        <taxon>Wickerhamomyces</taxon>
    </lineage>
</organism>
<keyword evidence="3" id="KW-1185">Reference proteome</keyword>
<dbReference type="SMART" id="SM00412">
    <property type="entry name" value="Cu_FIST"/>
    <property type="match status" value="1"/>
</dbReference>
<dbReference type="PROSITE" id="PS50073">
    <property type="entry name" value="COPPER_FIST_2"/>
    <property type="match status" value="1"/>
</dbReference>
<dbReference type="GO" id="GO:0005507">
    <property type="term" value="F:copper ion binding"/>
    <property type="evidence" value="ECO:0007669"/>
    <property type="project" value="InterPro"/>
</dbReference>
<dbReference type="Proteomes" id="UP000094112">
    <property type="component" value="Unassembled WGS sequence"/>
</dbReference>
<dbReference type="GO" id="GO:0005634">
    <property type="term" value="C:nucleus"/>
    <property type="evidence" value="ECO:0007669"/>
    <property type="project" value="InterPro"/>
</dbReference>
<dbReference type="InterPro" id="IPR036395">
    <property type="entry name" value="Cu_fist_DNA-bd_dom_sf"/>
</dbReference>
<dbReference type="AlphaFoldDB" id="A0A1E3P3U3"/>
<accession>A0A1E3P3U3</accession>